<dbReference type="Pfam" id="PF01052">
    <property type="entry name" value="FliMN_C"/>
    <property type="match status" value="1"/>
</dbReference>
<proteinExistence type="inferred from homology"/>
<dbReference type="CDD" id="cd17908">
    <property type="entry name" value="FliM"/>
    <property type="match status" value="1"/>
</dbReference>
<protein>
    <recommendedName>
        <fullName evidence="4">Flagellar motor switch protein FliM</fullName>
    </recommendedName>
</protein>
<dbReference type="GO" id="GO:0003774">
    <property type="term" value="F:cytoskeletal motor activity"/>
    <property type="evidence" value="ECO:0007669"/>
    <property type="project" value="InterPro"/>
</dbReference>
<comment type="function">
    <text evidence="10">FliM is one of three proteins (FliG, FliN, FliM) that forms the rotor-mounted switch complex (C ring), located at the base of the basal body. This complex interacts with the CheY and CheZ chemotaxis proteins, in addition to contacting components of the motor that determine the direction of flagellar rotation.</text>
</comment>
<dbReference type="AlphaFoldDB" id="A0A1M7T5I8"/>
<accession>A0A1M7T5I8</accession>
<evidence type="ECO:0000313" key="13">
    <source>
        <dbReference type="Proteomes" id="UP000184066"/>
    </source>
</evidence>
<evidence type="ECO:0000256" key="3">
    <source>
        <dbReference type="ARBA" id="ARBA00011049"/>
    </source>
</evidence>
<reference evidence="12 13" key="1">
    <citation type="submission" date="2016-12" db="EMBL/GenBank/DDBJ databases">
        <authorList>
            <person name="Song W.-J."/>
            <person name="Kurnit D.M."/>
        </authorList>
    </citation>
    <scope>NUCLEOTIDE SEQUENCE [LARGE SCALE GENOMIC DNA]</scope>
    <source>
        <strain evidence="12 13">CGMCC 1.10808</strain>
    </source>
</reference>
<keyword evidence="6" id="KW-0145">Chemotaxis</keyword>
<keyword evidence="5" id="KW-1003">Cell membrane</keyword>
<evidence type="ECO:0000256" key="10">
    <source>
        <dbReference type="ARBA" id="ARBA00025044"/>
    </source>
</evidence>
<dbReference type="InterPro" id="IPR028976">
    <property type="entry name" value="CheC-like_sf"/>
</dbReference>
<feature type="domain" description="Flagellar motor switch protein FliN-like C-terminal" evidence="11">
    <location>
        <begin position="232"/>
        <end position="298"/>
    </location>
</feature>
<dbReference type="InterPro" id="IPR001689">
    <property type="entry name" value="Flag_FliM"/>
</dbReference>
<keyword evidence="8" id="KW-0472">Membrane</keyword>
<dbReference type="EMBL" id="FRDL01000004">
    <property type="protein sequence ID" value="SHN65989.1"/>
    <property type="molecule type" value="Genomic_DNA"/>
</dbReference>
<evidence type="ECO:0000256" key="7">
    <source>
        <dbReference type="ARBA" id="ARBA00022779"/>
    </source>
</evidence>
<evidence type="ECO:0000256" key="1">
    <source>
        <dbReference type="ARBA" id="ARBA00004117"/>
    </source>
</evidence>
<dbReference type="STRING" id="1189325.SAMN04488119_104195"/>
<sequence length="320" mass="34828">MTQTESVLRKKLGGRRVGRAPVKGVEIIGENFAKLLDERMRHLLRTIVGGILLEAEILKMQQVLEEIAVPAMIGILPVRGSKNSALVNLSGDLVYHVVDLRMGGDPEDAPIPTARSITAIDSALCEDFVVAMIEAFESALELHLGAGVKGKMSFSHFEQHVTMVRIAPEHSDVLRLRLSLDIGEAARSGEFDLVLPLSVLDAYKASAQPEAALEEPDKADLWSEHMARAAAQAPVRVRSVLKRLRLTVGQIEDLAPGVVIPLDEKCREDVELAFESDGKQLARGRLGAADGRKAVKLTVPPDPVLQSRLRELIEVSGPMQ</sequence>
<dbReference type="GO" id="GO:0071978">
    <property type="term" value="P:bacterial-type flagellum-dependent swarming motility"/>
    <property type="evidence" value="ECO:0007669"/>
    <property type="project" value="TreeGrafter"/>
</dbReference>
<keyword evidence="7" id="KW-0283">Flagellar rotation</keyword>
<evidence type="ECO:0000256" key="9">
    <source>
        <dbReference type="ARBA" id="ARBA00023143"/>
    </source>
</evidence>
<evidence type="ECO:0000256" key="4">
    <source>
        <dbReference type="ARBA" id="ARBA00021898"/>
    </source>
</evidence>
<comment type="subcellular location">
    <subcellularLocation>
        <location evidence="1">Bacterial flagellum basal body</location>
    </subcellularLocation>
    <subcellularLocation>
        <location evidence="2">Cell membrane</location>
        <topology evidence="2">Peripheral membrane protein</topology>
    </subcellularLocation>
</comment>
<gene>
    <name evidence="12" type="ORF">SAMN05216200_104195</name>
</gene>
<dbReference type="InterPro" id="IPR001543">
    <property type="entry name" value="FliN-like_C"/>
</dbReference>
<organism evidence="12 13">
    <name type="scientific">Oceanicella actignis</name>
    <dbReference type="NCBI Taxonomy" id="1189325"/>
    <lineage>
        <taxon>Bacteria</taxon>
        <taxon>Pseudomonadati</taxon>
        <taxon>Pseudomonadota</taxon>
        <taxon>Alphaproteobacteria</taxon>
        <taxon>Rhodobacterales</taxon>
        <taxon>Paracoccaceae</taxon>
        <taxon>Oceanicella</taxon>
    </lineage>
</organism>
<evidence type="ECO:0000313" key="12">
    <source>
        <dbReference type="EMBL" id="SHN65989.1"/>
    </source>
</evidence>
<dbReference type="GO" id="GO:0050918">
    <property type="term" value="P:positive chemotaxis"/>
    <property type="evidence" value="ECO:0007669"/>
    <property type="project" value="TreeGrafter"/>
</dbReference>
<dbReference type="Gene3D" id="2.30.330.10">
    <property type="entry name" value="SpoA-like"/>
    <property type="match status" value="1"/>
</dbReference>
<dbReference type="GO" id="GO:0005886">
    <property type="term" value="C:plasma membrane"/>
    <property type="evidence" value="ECO:0007669"/>
    <property type="project" value="UniProtKB-SubCell"/>
</dbReference>
<comment type="similarity">
    <text evidence="3">Belongs to the FliM family.</text>
</comment>
<keyword evidence="12" id="KW-0966">Cell projection</keyword>
<evidence type="ECO:0000256" key="8">
    <source>
        <dbReference type="ARBA" id="ARBA00023136"/>
    </source>
</evidence>
<keyword evidence="13" id="KW-1185">Reference proteome</keyword>
<evidence type="ECO:0000256" key="6">
    <source>
        <dbReference type="ARBA" id="ARBA00022500"/>
    </source>
</evidence>
<evidence type="ECO:0000259" key="11">
    <source>
        <dbReference type="Pfam" id="PF01052"/>
    </source>
</evidence>
<dbReference type="PANTHER" id="PTHR30034:SF6">
    <property type="entry name" value="YOP PROTEINS TRANSLOCATION PROTEIN Q"/>
    <property type="match status" value="1"/>
</dbReference>
<evidence type="ECO:0000256" key="5">
    <source>
        <dbReference type="ARBA" id="ARBA00022475"/>
    </source>
</evidence>
<name>A0A1M7T5I8_9RHOB</name>
<dbReference type="RefSeq" id="WP_072747149.1">
    <property type="nucleotide sequence ID" value="NZ_FOHL01000004.1"/>
</dbReference>
<keyword evidence="12" id="KW-0282">Flagellum</keyword>
<dbReference type="InterPro" id="IPR036429">
    <property type="entry name" value="SpoA-like_sf"/>
</dbReference>
<keyword evidence="9" id="KW-0975">Bacterial flagellum</keyword>
<evidence type="ECO:0000256" key="2">
    <source>
        <dbReference type="ARBA" id="ARBA00004202"/>
    </source>
</evidence>
<dbReference type="Proteomes" id="UP000184066">
    <property type="component" value="Unassembled WGS sequence"/>
</dbReference>
<dbReference type="PANTHER" id="PTHR30034">
    <property type="entry name" value="FLAGELLAR MOTOR SWITCH PROTEIN FLIM"/>
    <property type="match status" value="1"/>
</dbReference>
<dbReference type="GO" id="GO:0009425">
    <property type="term" value="C:bacterial-type flagellum basal body"/>
    <property type="evidence" value="ECO:0007669"/>
    <property type="project" value="UniProtKB-SubCell"/>
</dbReference>
<dbReference type="SUPFAM" id="SSF101801">
    <property type="entry name" value="Surface presentation of antigens (SPOA)"/>
    <property type="match status" value="1"/>
</dbReference>
<dbReference type="Gene3D" id="3.40.1550.10">
    <property type="entry name" value="CheC-like"/>
    <property type="match status" value="1"/>
</dbReference>
<dbReference type="Pfam" id="PF02154">
    <property type="entry name" value="FliM"/>
    <property type="match status" value="1"/>
</dbReference>
<keyword evidence="12" id="KW-0969">Cilium</keyword>